<evidence type="ECO:0000259" key="4">
    <source>
        <dbReference type="PROSITE" id="PS50995"/>
    </source>
</evidence>
<dbReference type="PANTHER" id="PTHR33164:SF57">
    <property type="entry name" value="MARR-FAMILY TRANSCRIPTIONAL REGULATOR"/>
    <property type="match status" value="1"/>
</dbReference>
<evidence type="ECO:0000313" key="6">
    <source>
        <dbReference type="Proteomes" id="UP000657592"/>
    </source>
</evidence>
<dbReference type="Proteomes" id="UP000657592">
    <property type="component" value="Unassembled WGS sequence"/>
</dbReference>
<dbReference type="PANTHER" id="PTHR33164">
    <property type="entry name" value="TRANSCRIPTIONAL REGULATOR, MARR FAMILY"/>
    <property type="match status" value="1"/>
</dbReference>
<keyword evidence="1" id="KW-0805">Transcription regulation</keyword>
<dbReference type="Gene3D" id="1.10.10.10">
    <property type="entry name" value="Winged helix-like DNA-binding domain superfamily/Winged helix DNA-binding domain"/>
    <property type="match status" value="1"/>
</dbReference>
<dbReference type="GO" id="GO:0006950">
    <property type="term" value="P:response to stress"/>
    <property type="evidence" value="ECO:0007669"/>
    <property type="project" value="TreeGrafter"/>
</dbReference>
<gene>
    <name evidence="5" type="ORF">GCM10010921_05980</name>
</gene>
<dbReference type="InterPro" id="IPR036388">
    <property type="entry name" value="WH-like_DNA-bd_sf"/>
</dbReference>
<dbReference type="GO" id="GO:0003700">
    <property type="term" value="F:DNA-binding transcription factor activity"/>
    <property type="evidence" value="ECO:0007669"/>
    <property type="project" value="InterPro"/>
</dbReference>
<keyword evidence="2" id="KW-0238">DNA-binding</keyword>
<protein>
    <submittedName>
        <fullName evidence="5">Transcriptional regulator</fullName>
    </submittedName>
</protein>
<reference evidence="5" key="1">
    <citation type="journal article" date="2014" name="Int. J. Syst. Evol. Microbiol.">
        <title>Complete genome sequence of Corynebacterium casei LMG S-19264T (=DSM 44701T), isolated from a smear-ripened cheese.</title>
        <authorList>
            <consortium name="US DOE Joint Genome Institute (JGI-PGF)"/>
            <person name="Walter F."/>
            <person name="Albersmeier A."/>
            <person name="Kalinowski J."/>
            <person name="Ruckert C."/>
        </authorList>
    </citation>
    <scope>NUCLEOTIDE SEQUENCE</scope>
    <source>
        <strain evidence="5">CGMCC 1.15794</strain>
    </source>
</reference>
<evidence type="ECO:0000313" key="5">
    <source>
        <dbReference type="EMBL" id="GGH36662.1"/>
    </source>
</evidence>
<accession>A0A917MMR9</accession>
<evidence type="ECO:0000256" key="3">
    <source>
        <dbReference type="ARBA" id="ARBA00023163"/>
    </source>
</evidence>
<reference evidence="5" key="2">
    <citation type="submission" date="2020-09" db="EMBL/GenBank/DDBJ databases">
        <authorList>
            <person name="Sun Q."/>
            <person name="Zhou Y."/>
        </authorList>
    </citation>
    <scope>NUCLEOTIDE SEQUENCE</scope>
    <source>
        <strain evidence="5">CGMCC 1.15794</strain>
    </source>
</reference>
<dbReference type="AlphaFoldDB" id="A0A917MMR9"/>
<dbReference type="PROSITE" id="PS50995">
    <property type="entry name" value="HTH_MARR_2"/>
    <property type="match status" value="1"/>
</dbReference>
<feature type="domain" description="HTH marR-type" evidence="4">
    <location>
        <begin position="24"/>
        <end position="154"/>
    </location>
</feature>
<dbReference type="SUPFAM" id="SSF46785">
    <property type="entry name" value="Winged helix' DNA-binding domain"/>
    <property type="match status" value="1"/>
</dbReference>
<organism evidence="5 6">
    <name type="scientific">Microbacterium album</name>
    <dbReference type="NCBI Taxonomy" id="2053191"/>
    <lineage>
        <taxon>Bacteria</taxon>
        <taxon>Bacillati</taxon>
        <taxon>Actinomycetota</taxon>
        <taxon>Actinomycetes</taxon>
        <taxon>Micrococcales</taxon>
        <taxon>Microbacteriaceae</taxon>
        <taxon>Microbacterium</taxon>
    </lineage>
</organism>
<dbReference type="InterPro" id="IPR000835">
    <property type="entry name" value="HTH_MarR-typ"/>
</dbReference>
<dbReference type="PRINTS" id="PR00598">
    <property type="entry name" value="HTHMARR"/>
</dbReference>
<dbReference type="SMART" id="SM00347">
    <property type="entry name" value="HTH_MARR"/>
    <property type="match status" value="1"/>
</dbReference>
<keyword evidence="3" id="KW-0804">Transcription</keyword>
<dbReference type="InterPro" id="IPR039422">
    <property type="entry name" value="MarR/SlyA-like"/>
</dbReference>
<dbReference type="GO" id="GO:0003677">
    <property type="term" value="F:DNA binding"/>
    <property type="evidence" value="ECO:0007669"/>
    <property type="project" value="UniProtKB-KW"/>
</dbReference>
<evidence type="ECO:0000256" key="1">
    <source>
        <dbReference type="ARBA" id="ARBA00023015"/>
    </source>
</evidence>
<dbReference type="RefSeq" id="WP_188754772.1">
    <property type="nucleotide sequence ID" value="NZ_BMJY01000002.1"/>
</dbReference>
<keyword evidence="6" id="KW-1185">Reference proteome</keyword>
<dbReference type="Pfam" id="PF12802">
    <property type="entry name" value="MarR_2"/>
    <property type="match status" value="1"/>
</dbReference>
<sequence>MTTTEPAAAPAAGSEREQAVRAVEAEFSELLTQFRHVILRIAQRVSPGMLPGSYKVFTTIVRHGPLTASTMAERLLIDKGQLSRMVRELEELGLVARAPDPSDGRAHLLEATDEGRRRLEAARAGGENSLAQVLEAWPLEDVQRLSELLHALVTGEPPAASRRGQADDD</sequence>
<dbReference type="PROSITE" id="PS01117">
    <property type="entry name" value="HTH_MARR_1"/>
    <property type="match status" value="1"/>
</dbReference>
<dbReference type="InterPro" id="IPR023187">
    <property type="entry name" value="Tscrpt_reg_MarR-type_CS"/>
</dbReference>
<evidence type="ECO:0000256" key="2">
    <source>
        <dbReference type="ARBA" id="ARBA00023125"/>
    </source>
</evidence>
<dbReference type="EMBL" id="BMJY01000002">
    <property type="protein sequence ID" value="GGH36662.1"/>
    <property type="molecule type" value="Genomic_DNA"/>
</dbReference>
<proteinExistence type="predicted"/>
<name>A0A917MMR9_9MICO</name>
<dbReference type="InterPro" id="IPR036390">
    <property type="entry name" value="WH_DNA-bd_sf"/>
</dbReference>
<comment type="caution">
    <text evidence="5">The sequence shown here is derived from an EMBL/GenBank/DDBJ whole genome shotgun (WGS) entry which is preliminary data.</text>
</comment>